<proteinExistence type="predicted"/>
<accession>A0ABT2ZD38</accession>
<dbReference type="PANTHER" id="PTHR39327:SF1">
    <property type="entry name" value="BLR5470 PROTEIN"/>
    <property type="match status" value="1"/>
</dbReference>
<dbReference type="PANTHER" id="PTHR39327">
    <property type="match status" value="1"/>
</dbReference>
<organism evidence="1 2">
    <name type="scientific">Albidovulum marisflavi</name>
    <dbReference type="NCBI Taxonomy" id="2984159"/>
    <lineage>
        <taxon>Bacteria</taxon>
        <taxon>Pseudomonadati</taxon>
        <taxon>Pseudomonadota</taxon>
        <taxon>Alphaproteobacteria</taxon>
        <taxon>Rhodobacterales</taxon>
        <taxon>Paracoccaceae</taxon>
        <taxon>Albidovulum</taxon>
    </lineage>
</organism>
<evidence type="ECO:0000313" key="1">
    <source>
        <dbReference type="EMBL" id="MCV2868990.1"/>
    </source>
</evidence>
<dbReference type="Pfam" id="PF06035">
    <property type="entry name" value="Peptidase_C93"/>
    <property type="match status" value="1"/>
</dbReference>
<sequence>MRLPMRMRLSRNGTEHARAPAGRAAARLAVAAALACAIGVQGAMPAVAAENGVLSARKAISAPTGFGDVCDRYQWACATGRDDRMSAKTLLALAQDVNTKVNRRYRQVTDRRQYGTEEFWALPTAARGGDCEDFALAKKMALIEAGVSPARLLIATALNRKKELHAVLVLRTDAGDFVLDNLRNRISGWKDTGYTFLRMQDPNAPSRWQAVFAGGMFERQST</sequence>
<gene>
    <name evidence="1" type="ORF">OEW28_10150</name>
</gene>
<dbReference type="EMBL" id="JAOWKY010000002">
    <property type="protein sequence ID" value="MCV2868990.1"/>
    <property type="molecule type" value="Genomic_DNA"/>
</dbReference>
<dbReference type="Proteomes" id="UP001652542">
    <property type="component" value="Unassembled WGS sequence"/>
</dbReference>
<reference evidence="1 2" key="1">
    <citation type="submission" date="2022-10" db="EMBL/GenBank/DDBJ databases">
        <title>Defluviimonas sp. nov., isolated from ocean surface water.</title>
        <authorList>
            <person name="He W."/>
            <person name="Wang L."/>
            <person name="Zhang D.-F."/>
        </authorList>
    </citation>
    <scope>NUCLEOTIDE SEQUENCE [LARGE SCALE GENOMIC DNA]</scope>
    <source>
        <strain evidence="1 2">WL0002</strain>
    </source>
</reference>
<dbReference type="Gene3D" id="3.10.620.30">
    <property type="match status" value="1"/>
</dbReference>
<comment type="caution">
    <text evidence="1">The sequence shown here is derived from an EMBL/GenBank/DDBJ whole genome shotgun (WGS) entry which is preliminary data.</text>
</comment>
<dbReference type="InterPro" id="IPR010319">
    <property type="entry name" value="Transglutaminase-like_Cys_pept"/>
</dbReference>
<name>A0ABT2ZD38_9RHOB</name>
<keyword evidence="2" id="KW-1185">Reference proteome</keyword>
<protein>
    <submittedName>
        <fullName evidence="1">Transglutaminase-like cysteine peptidase</fullName>
    </submittedName>
</protein>
<evidence type="ECO:0000313" key="2">
    <source>
        <dbReference type="Proteomes" id="UP001652542"/>
    </source>
</evidence>